<dbReference type="AlphaFoldDB" id="A0A2K1IP62"/>
<reference evidence="2" key="3">
    <citation type="submission" date="2020-12" db="UniProtKB">
        <authorList>
            <consortium name="EnsemblPlants"/>
        </authorList>
    </citation>
    <scope>IDENTIFICATION</scope>
</reference>
<name>A0A2K1IP62_PHYPA</name>
<evidence type="ECO:0000313" key="2">
    <source>
        <dbReference type="EnsemblPlants" id="PAC:32902911.CDS.1"/>
    </source>
</evidence>
<evidence type="ECO:0000313" key="1">
    <source>
        <dbReference type="EMBL" id="PNR31066.1"/>
    </source>
</evidence>
<proteinExistence type="predicted"/>
<dbReference type="InParanoid" id="A0A2K1IP62"/>
<dbReference type="Proteomes" id="UP000006727">
    <property type="component" value="Chromosome 22"/>
</dbReference>
<reference evidence="1 3" key="1">
    <citation type="journal article" date="2008" name="Science">
        <title>The Physcomitrella genome reveals evolutionary insights into the conquest of land by plants.</title>
        <authorList>
            <person name="Rensing S."/>
            <person name="Lang D."/>
            <person name="Zimmer A."/>
            <person name="Terry A."/>
            <person name="Salamov A."/>
            <person name="Shapiro H."/>
            <person name="Nishiyama T."/>
            <person name="Perroud P.-F."/>
            <person name="Lindquist E."/>
            <person name="Kamisugi Y."/>
            <person name="Tanahashi T."/>
            <person name="Sakakibara K."/>
            <person name="Fujita T."/>
            <person name="Oishi K."/>
            <person name="Shin-I T."/>
            <person name="Kuroki Y."/>
            <person name="Toyoda A."/>
            <person name="Suzuki Y."/>
            <person name="Hashimoto A."/>
            <person name="Yamaguchi K."/>
            <person name="Sugano A."/>
            <person name="Kohara Y."/>
            <person name="Fujiyama A."/>
            <person name="Anterola A."/>
            <person name="Aoki S."/>
            <person name="Ashton N."/>
            <person name="Barbazuk W.B."/>
            <person name="Barker E."/>
            <person name="Bennetzen J."/>
            <person name="Bezanilla M."/>
            <person name="Blankenship R."/>
            <person name="Cho S.H."/>
            <person name="Dutcher S."/>
            <person name="Estelle M."/>
            <person name="Fawcett J.A."/>
            <person name="Gundlach H."/>
            <person name="Hanada K."/>
            <person name="Heyl A."/>
            <person name="Hicks K.A."/>
            <person name="Hugh J."/>
            <person name="Lohr M."/>
            <person name="Mayer K."/>
            <person name="Melkozernov A."/>
            <person name="Murata T."/>
            <person name="Nelson D."/>
            <person name="Pils B."/>
            <person name="Prigge M."/>
            <person name="Reiss B."/>
            <person name="Renner T."/>
            <person name="Rombauts S."/>
            <person name="Rushton P."/>
            <person name="Sanderfoot A."/>
            <person name="Schween G."/>
            <person name="Shiu S.-H."/>
            <person name="Stueber K."/>
            <person name="Theodoulou F.L."/>
            <person name="Tu H."/>
            <person name="Van de Peer Y."/>
            <person name="Verrier P.J."/>
            <person name="Waters E."/>
            <person name="Wood A."/>
            <person name="Yang L."/>
            <person name="Cove D."/>
            <person name="Cuming A."/>
            <person name="Hasebe M."/>
            <person name="Lucas S."/>
            <person name="Mishler D.B."/>
            <person name="Reski R."/>
            <person name="Grigoriev I."/>
            <person name="Quatrano R.S."/>
            <person name="Boore J.L."/>
        </authorList>
    </citation>
    <scope>NUCLEOTIDE SEQUENCE [LARGE SCALE GENOMIC DNA]</scope>
    <source>
        <strain evidence="2 3">cv. Gransden 2004</strain>
    </source>
</reference>
<gene>
    <name evidence="1" type="ORF">PHYPA_027382</name>
</gene>
<reference evidence="1 3" key="2">
    <citation type="journal article" date="2018" name="Plant J.">
        <title>The Physcomitrella patens chromosome-scale assembly reveals moss genome structure and evolution.</title>
        <authorList>
            <person name="Lang D."/>
            <person name="Ullrich K.K."/>
            <person name="Murat F."/>
            <person name="Fuchs J."/>
            <person name="Jenkins J."/>
            <person name="Haas F.B."/>
            <person name="Piednoel M."/>
            <person name="Gundlach H."/>
            <person name="Van Bel M."/>
            <person name="Meyberg R."/>
            <person name="Vives C."/>
            <person name="Morata J."/>
            <person name="Symeonidi A."/>
            <person name="Hiss M."/>
            <person name="Muchero W."/>
            <person name="Kamisugi Y."/>
            <person name="Saleh O."/>
            <person name="Blanc G."/>
            <person name="Decker E.L."/>
            <person name="van Gessel N."/>
            <person name="Grimwood J."/>
            <person name="Hayes R.D."/>
            <person name="Graham S.W."/>
            <person name="Gunter L.E."/>
            <person name="McDaniel S.F."/>
            <person name="Hoernstein S.N.W."/>
            <person name="Larsson A."/>
            <person name="Li F.W."/>
            <person name="Perroud P.F."/>
            <person name="Phillips J."/>
            <person name="Ranjan P."/>
            <person name="Rokshar D.S."/>
            <person name="Rothfels C.J."/>
            <person name="Schneider L."/>
            <person name="Shu S."/>
            <person name="Stevenson D.W."/>
            <person name="Thummler F."/>
            <person name="Tillich M."/>
            <person name="Villarreal Aguilar J.C."/>
            <person name="Widiez T."/>
            <person name="Wong G.K."/>
            <person name="Wymore A."/>
            <person name="Zhang Y."/>
            <person name="Zimmer A.D."/>
            <person name="Quatrano R.S."/>
            <person name="Mayer K.F.X."/>
            <person name="Goodstein D."/>
            <person name="Casacuberta J.M."/>
            <person name="Vandepoele K."/>
            <person name="Reski R."/>
            <person name="Cuming A.C."/>
            <person name="Tuskan G.A."/>
            <person name="Maumus F."/>
            <person name="Salse J."/>
            <person name="Schmutz J."/>
            <person name="Rensing S.A."/>
        </authorList>
    </citation>
    <scope>NUCLEOTIDE SEQUENCE [LARGE SCALE GENOMIC DNA]</scope>
    <source>
        <strain evidence="2 3">cv. Gransden 2004</strain>
    </source>
</reference>
<keyword evidence="3" id="KW-1185">Reference proteome</keyword>
<sequence length="72" mass="7681">MDLCRCHTLHFCDLQLHSDGGSPGAKMASFAGLRRVAFSLKLEKSLRNALVAVSSRRRGGAMTASMVATSTV</sequence>
<accession>A0A2K1IP62</accession>
<dbReference type="EMBL" id="ABEU02000022">
    <property type="protein sequence ID" value="PNR31066.1"/>
    <property type="molecule type" value="Genomic_DNA"/>
</dbReference>
<protein>
    <submittedName>
        <fullName evidence="1 2">Uncharacterized protein</fullName>
    </submittedName>
</protein>
<dbReference type="Gramene" id="Pp3c22_20950V3.1">
    <property type="protein sequence ID" value="PAC:32902911.CDS.1"/>
    <property type="gene ID" value="Pp3c22_20950"/>
</dbReference>
<organism evidence="1">
    <name type="scientific">Physcomitrium patens</name>
    <name type="common">Spreading-leaved earth moss</name>
    <name type="synonym">Physcomitrella patens</name>
    <dbReference type="NCBI Taxonomy" id="3218"/>
    <lineage>
        <taxon>Eukaryota</taxon>
        <taxon>Viridiplantae</taxon>
        <taxon>Streptophyta</taxon>
        <taxon>Embryophyta</taxon>
        <taxon>Bryophyta</taxon>
        <taxon>Bryophytina</taxon>
        <taxon>Bryopsida</taxon>
        <taxon>Funariidae</taxon>
        <taxon>Funariales</taxon>
        <taxon>Funariaceae</taxon>
        <taxon>Physcomitrium</taxon>
    </lineage>
</organism>
<dbReference type="EnsemblPlants" id="Pp3c22_20950V3.1">
    <property type="protein sequence ID" value="PAC:32902911.CDS.1"/>
    <property type="gene ID" value="Pp3c22_20950"/>
</dbReference>
<evidence type="ECO:0000313" key="3">
    <source>
        <dbReference type="Proteomes" id="UP000006727"/>
    </source>
</evidence>